<evidence type="ECO:0000256" key="12">
    <source>
        <dbReference type="ARBA" id="ARBA00023224"/>
    </source>
</evidence>
<keyword evidence="12 13" id="KW-0807">Transducer</keyword>
<evidence type="ECO:0000256" key="5">
    <source>
        <dbReference type="ARBA" id="ARBA00022725"/>
    </source>
</evidence>
<keyword evidence="17" id="KW-1185">Reference proteome</keyword>
<dbReference type="PANTHER" id="PTHR26451">
    <property type="entry name" value="G_PROTEIN_RECEP_F1_2 DOMAIN-CONTAINING PROTEIN"/>
    <property type="match status" value="1"/>
</dbReference>
<comment type="similarity">
    <text evidence="13">Belongs to the G-protein coupled receptor 1 family.</text>
</comment>
<dbReference type="AlphaFoldDB" id="A0A3B3Z811"/>
<dbReference type="PROSITE" id="PS00237">
    <property type="entry name" value="G_PROTEIN_RECEP_F1_1"/>
    <property type="match status" value="1"/>
</dbReference>
<evidence type="ECO:0000259" key="15">
    <source>
        <dbReference type="PROSITE" id="PS50262"/>
    </source>
</evidence>
<organism evidence="16 17">
    <name type="scientific">Periophthalmus magnuspinnatus</name>
    <dbReference type="NCBI Taxonomy" id="409849"/>
    <lineage>
        <taxon>Eukaryota</taxon>
        <taxon>Metazoa</taxon>
        <taxon>Chordata</taxon>
        <taxon>Craniata</taxon>
        <taxon>Vertebrata</taxon>
        <taxon>Euteleostomi</taxon>
        <taxon>Actinopterygii</taxon>
        <taxon>Neopterygii</taxon>
        <taxon>Teleostei</taxon>
        <taxon>Neoteleostei</taxon>
        <taxon>Acanthomorphata</taxon>
        <taxon>Gobiaria</taxon>
        <taxon>Gobiiformes</taxon>
        <taxon>Gobioidei</taxon>
        <taxon>Gobiidae</taxon>
        <taxon>Oxudercinae</taxon>
        <taxon>Periophthalmus</taxon>
    </lineage>
</organism>
<evidence type="ECO:0000256" key="8">
    <source>
        <dbReference type="ARBA" id="ARBA00023136"/>
    </source>
</evidence>
<evidence type="ECO:0000256" key="13">
    <source>
        <dbReference type="RuleBase" id="RU000688"/>
    </source>
</evidence>
<keyword evidence="9" id="KW-1015">Disulfide bond</keyword>
<accession>A0A3B3Z811</accession>
<keyword evidence="8" id="KW-0472">Membrane</keyword>
<evidence type="ECO:0000256" key="10">
    <source>
        <dbReference type="ARBA" id="ARBA00023170"/>
    </source>
</evidence>
<comment type="subcellular location">
    <subcellularLocation>
        <location evidence="1 14">Cell membrane</location>
        <topology evidence="1 14">Multi-pass membrane protein</topology>
    </subcellularLocation>
</comment>
<reference evidence="16" key="1">
    <citation type="submission" date="2025-08" db="UniProtKB">
        <authorList>
            <consortium name="Ensembl"/>
        </authorList>
    </citation>
    <scope>IDENTIFICATION</scope>
</reference>
<dbReference type="GO" id="GO:0005549">
    <property type="term" value="F:odorant binding"/>
    <property type="evidence" value="ECO:0007669"/>
    <property type="project" value="TreeGrafter"/>
</dbReference>
<feature type="domain" description="G-protein coupled receptors family 1 profile" evidence="15">
    <location>
        <begin position="43"/>
        <end position="292"/>
    </location>
</feature>
<dbReference type="GO" id="GO:0004984">
    <property type="term" value="F:olfactory receptor activity"/>
    <property type="evidence" value="ECO:0007669"/>
    <property type="project" value="InterPro"/>
</dbReference>
<reference evidence="16" key="2">
    <citation type="submission" date="2025-09" db="UniProtKB">
        <authorList>
            <consortium name="Ensembl"/>
        </authorList>
    </citation>
    <scope>IDENTIFICATION</scope>
</reference>
<dbReference type="Gene3D" id="1.20.1070.10">
    <property type="entry name" value="Rhodopsin 7-helix transmembrane proteins"/>
    <property type="match status" value="1"/>
</dbReference>
<dbReference type="PROSITE" id="PS50262">
    <property type="entry name" value="G_PROTEIN_RECEP_F1_2"/>
    <property type="match status" value="1"/>
</dbReference>
<keyword evidence="4 13" id="KW-0812">Transmembrane</keyword>
<dbReference type="Ensembl" id="ENSPMGT00000000768.1">
    <property type="protein sequence ID" value="ENSPMGP00000000728.1"/>
    <property type="gene ID" value="ENSPMGG00000000668.1"/>
</dbReference>
<keyword evidence="5 14" id="KW-0552">Olfaction</keyword>
<dbReference type="PRINTS" id="PR00245">
    <property type="entry name" value="OLFACTORYR"/>
</dbReference>
<dbReference type="STRING" id="409849.ENSPMGP00000000728"/>
<dbReference type="FunFam" id="1.20.1070.10:FF:000024">
    <property type="entry name" value="Olfactory receptor"/>
    <property type="match status" value="1"/>
</dbReference>
<evidence type="ECO:0000313" key="17">
    <source>
        <dbReference type="Proteomes" id="UP000261520"/>
    </source>
</evidence>
<evidence type="ECO:0000256" key="7">
    <source>
        <dbReference type="ARBA" id="ARBA00023040"/>
    </source>
</evidence>
<keyword evidence="10 13" id="KW-0675">Receptor</keyword>
<evidence type="ECO:0000256" key="14">
    <source>
        <dbReference type="RuleBase" id="RU363047"/>
    </source>
</evidence>
<dbReference type="Pfam" id="PF13853">
    <property type="entry name" value="7tm_4"/>
    <property type="match status" value="1"/>
</dbReference>
<evidence type="ECO:0000256" key="3">
    <source>
        <dbReference type="ARBA" id="ARBA00022606"/>
    </source>
</evidence>
<dbReference type="GO" id="GO:0004930">
    <property type="term" value="F:G protein-coupled receptor activity"/>
    <property type="evidence" value="ECO:0007669"/>
    <property type="project" value="UniProtKB-KW"/>
</dbReference>
<keyword evidence="11" id="KW-0325">Glycoprotein</keyword>
<dbReference type="InterPro" id="IPR052921">
    <property type="entry name" value="GPCR1_Superfamily_Member"/>
</dbReference>
<evidence type="ECO:0000256" key="6">
    <source>
        <dbReference type="ARBA" id="ARBA00022989"/>
    </source>
</evidence>
<evidence type="ECO:0000256" key="1">
    <source>
        <dbReference type="ARBA" id="ARBA00004651"/>
    </source>
</evidence>
<sequence length="321" mass="36325">LSAAVCGVSAPCLSPAQDPGPSPSHVISTFLFACLSYVTILFCNLTLMLTIILNKCLHQPMYLILINLPINDLMGSSAFFIQTIKQIITRSQIVSYPACVTQAFFIHIYAAGAMFMLTAMAYDRYIAICWPLRYNDVMTNSQVMKVITFAWLCCFILIGVLFGLLLRLPRCRSEMMQPYCDNPSLLSLVCENTSLNNIYGLFSVAVTQVVANGMILFTYLRILIACFRSKRADTKAKALQTCATHLLVVILFESLGLFTIISYRFKDMSPHLRRFLGMSTLIFPPTLNPIIYGLKTKEIRVKIMQYLRNMFFKIKPNRIHL</sequence>
<keyword evidence="3 14" id="KW-0716">Sensory transduction</keyword>
<dbReference type="InterPro" id="IPR000725">
    <property type="entry name" value="Olfact_rcpt"/>
</dbReference>
<dbReference type="SUPFAM" id="SSF81321">
    <property type="entry name" value="Family A G protein-coupled receptor-like"/>
    <property type="match status" value="1"/>
</dbReference>
<evidence type="ECO:0000256" key="11">
    <source>
        <dbReference type="ARBA" id="ARBA00023180"/>
    </source>
</evidence>
<dbReference type="PANTHER" id="PTHR26451:SF854">
    <property type="entry name" value="ODORANT RECEPTOR-RELATED"/>
    <property type="match status" value="1"/>
</dbReference>
<dbReference type="GO" id="GO:0005886">
    <property type="term" value="C:plasma membrane"/>
    <property type="evidence" value="ECO:0007669"/>
    <property type="project" value="UniProtKB-SubCell"/>
</dbReference>
<name>A0A3B3Z811_9GOBI</name>
<evidence type="ECO:0000256" key="4">
    <source>
        <dbReference type="ARBA" id="ARBA00022692"/>
    </source>
</evidence>
<keyword evidence="7 13" id="KW-0297">G-protein coupled receptor</keyword>
<evidence type="ECO:0000256" key="9">
    <source>
        <dbReference type="ARBA" id="ARBA00023157"/>
    </source>
</evidence>
<evidence type="ECO:0000313" key="16">
    <source>
        <dbReference type="Ensembl" id="ENSPMGP00000000728.1"/>
    </source>
</evidence>
<keyword evidence="6" id="KW-1133">Transmembrane helix</keyword>
<protein>
    <recommendedName>
        <fullName evidence="14">Olfactory receptor</fullName>
    </recommendedName>
</protein>
<proteinExistence type="inferred from homology"/>
<dbReference type="Proteomes" id="UP000261520">
    <property type="component" value="Unplaced"/>
</dbReference>
<dbReference type="PRINTS" id="PR00237">
    <property type="entry name" value="GPCRRHODOPSN"/>
</dbReference>
<dbReference type="InterPro" id="IPR000276">
    <property type="entry name" value="GPCR_Rhodpsn"/>
</dbReference>
<evidence type="ECO:0000256" key="2">
    <source>
        <dbReference type="ARBA" id="ARBA00022475"/>
    </source>
</evidence>
<dbReference type="InterPro" id="IPR017452">
    <property type="entry name" value="GPCR_Rhodpsn_7TM"/>
</dbReference>
<keyword evidence="2 14" id="KW-1003">Cell membrane</keyword>